<dbReference type="GO" id="GO:0006006">
    <property type="term" value="P:glucose metabolic process"/>
    <property type="evidence" value="ECO:0007669"/>
    <property type="project" value="InterPro"/>
</dbReference>
<dbReference type="AlphaFoldDB" id="A0A4R4DKM2"/>
<feature type="domain" description="Glucose-6-phosphate dehydrogenase C-terminal" evidence="1">
    <location>
        <begin position="1"/>
        <end position="60"/>
    </location>
</feature>
<dbReference type="SUPFAM" id="SSF55347">
    <property type="entry name" value="Glyceraldehyde-3-phosphate dehydrogenase-like, C-terminal domain"/>
    <property type="match status" value="1"/>
</dbReference>
<dbReference type="GO" id="GO:0004345">
    <property type="term" value="F:glucose-6-phosphate dehydrogenase activity"/>
    <property type="evidence" value="ECO:0007669"/>
    <property type="project" value="InterPro"/>
</dbReference>
<name>A0A4R4DKM2_9PROT</name>
<evidence type="ECO:0000313" key="3">
    <source>
        <dbReference type="Proteomes" id="UP000295023"/>
    </source>
</evidence>
<organism evidence="2 3">
    <name type="scientific">Roseicella aquatilis</name>
    <dbReference type="NCBI Taxonomy" id="2527868"/>
    <lineage>
        <taxon>Bacteria</taxon>
        <taxon>Pseudomonadati</taxon>
        <taxon>Pseudomonadota</taxon>
        <taxon>Alphaproteobacteria</taxon>
        <taxon>Acetobacterales</taxon>
        <taxon>Roseomonadaceae</taxon>
        <taxon>Roseicella</taxon>
    </lineage>
</organism>
<dbReference type="Proteomes" id="UP000295023">
    <property type="component" value="Unassembled WGS sequence"/>
</dbReference>
<evidence type="ECO:0000259" key="1">
    <source>
        <dbReference type="Pfam" id="PF02781"/>
    </source>
</evidence>
<accession>A0A4R4DKM2</accession>
<comment type="caution">
    <text evidence="2">The sequence shown here is derived from an EMBL/GenBank/DDBJ whole genome shotgun (WGS) entry which is preliminary data.</text>
</comment>
<evidence type="ECO:0000313" key="2">
    <source>
        <dbReference type="EMBL" id="TCZ61179.1"/>
    </source>
</evidence>
<gene>
    <name evidence="2" type="ORF">EXY23_12950</name>
</gene>
<dbReference type="Gene3D" id="3.30.360.10">
    <property type="entry name" value="Dihydrodipicolinate Reductase, domain 2"/>
    <property type="match status" value="1"/>
</dbReference>
<dbReference type="OrthoDB" id="9802739at2"/>
<protein>
    <recommendedName>
        <fullName evidence="1">Glucose-6-phosphate dehydrogenase C-terminal domain-containing protein</fullName>
    </recommendedName>
</protein>
<proteinExistence type="predicted"/>
<sequence>MAGDGTLFQRADTIEAGWRVVQPILGAWRDGGGAPAPYEAGGQGPEAAEELLARDGRRWRPVR</sequence>
<dbReference type="EMBL" id="SKBM01000011">
    <property type="protein sequence ID" value="TCZ61179.1"/>
    <property type="molecule type" value="Genomic_DNA"/>
</dbReference>
<reference evidence="2 3" key="1">
    <citation type="submission" date="2019-03" db="EMBL/GenBank/DDBJ databases">
        <title>Paracraurococcus aquatilis NE82 genome sequence.</title>
        <authorList>
            <person name="Zhao Y."/>
            <person name="Du Z."/>
        </authorList>
    </citation>
    <scope>NUCLEOTIDE SEQUENCE [LARGE SCALE GENOMIC DNA]</scope>
    <source>
        <strain evidence="2 3">NE82</strain>
    </source>
</reference>
<dbReference type="Pfam" id="PF02781">
    <property type="entry name" value="G6PD_C"/>
    <property type="match status" value="1"/>
</dbReference>
<keyword evidence="3" id="KW-1185">Reference proteome</keyword>
<dbReference type="InterPro" id="IPR022675">
    <property type="entry name" value="G6P_DH_C"/>
</dbReference>
<dbReference type="GO" id="GO:0050661">
    <property type="term" value="F:NADP binding"/>
    <property type="evidence" value="ECO:0007669"/>
    <property type="project" value="InterPro"/>
</dbReference>